<dbReference type="PANTHER" id="PTHR11257">
    <property type="entry name" value="CHEMOSENSORY PROTEIN-RELATED"/>
    <property type="match status" value="1"/>
</dbReference>
<name>A0AAW1D1H3_9HEMI</name>
<evidence type="ECO:0008006" key="4">
    <source>
        <dbReference type="Google" id="ProtNLM"/>
    </source>
</evidence>
<proteinExistence type="predicted"/>
<accession>A0AAW1D1H3</accession>
<sequence>MKLLVLLTVVCLYGLAESATYTTKYDNIDLDEILNNDRVYAKYFECLKGSGKCTPDGKELKDSLPDALKTECSKCTEKQKQGTEKVLKFVLEKKPQDYLVLEKIYDPERVYRSKYKDEAEKRGIKFPDK</sequence>
<dbReference type="Pfam" id="PF03392">
    <property type="entry name" value="OS-D"/>
    <property type="match status" value="1"/>
</dbReference>
<dbReference type="InterPro" id="IPR005055">
    <property type="entry name" value="A10/PebIII"/>
</dbReference>
<dbReference type="EMBL" id="JAPXFL010000006">
    <property type="protein sequence ID" value="KAK9504867.1"/>
    <property type="molecule type" value="Genomic_DNA"/>
</dbReference>
<dbReference type="PANTHER" id="PTHR11257:SF12">
    <property type="entry name" value="EJACULATORY BULB-SPECIFIC PROTEIN 3-RELATED"/>
    <property type="match status" value="1"/>
</dbReference>
<gene>
    <name evidence="2" type="ORF">O3M35_009043</name>
</gene>
<keyword evidence="3" id="KW-1185">Reference proteome</keyword>
<dbReference type="Gene3D" id="1.10.2080.10">
    <property type="entry name" value="Insect odorant-binding protein A10/Ejaculatory bulb-specific protein 3"/>
    <property type="match status" value="1"/>
</dbReference>
<feature type="signal peptide" evidence="1">
    <location>
        <begin position="1"/>
        <end position="18"/>
    </location>
</feature>
<protein>
    <recommendedName>
        <fullName evidence="4">Chemosensory protein</fullName>
    </recommendedName>
</protein>
<organism evidence="2 3">
    <name type="scientific">Rhynocoris fuscipes</name>
    <dbReference type="NCBI Taxonomy" id="488301"/>
    <lineage>
        <taxon>Eukaryota</taxon>
        <taxon>Metazoa</taxon>
        <taxon>Ecdysozoa</taxon>
        <taxon>Arthropoda</taxon>
        <taxon>Hexapoda</taxon>
        <taxon>Insecta</taxon>
        <taxon>Pterygota</taxon>
        <taxon>Neoptera</taxon>
        <taxon>Paraneoptera</taxon>
        <taxon>Hemiptera</taxon>
        <taxon>Heteroptera</taxon>
        <taxon>Panheteroptera</taxon>
        <taxon>Cimicomorpha</taxon>
        <taxon>Reduviidae</taxon>
        <taxon>Harpactorinae</taxon>
        <taxon>Harpactorini</taxon>
        <taxon>Rhynocoris</taxon>
    </lineage>
</organism>
<feature type="chain" id="PRO_5044717643" description="Chemosensory protein" evidence="1">
    <location>
        <begin position="19"/>
        <end position="129"/>
    </location>
</feature>
<dbReference type="SUPFAM" id="SSF100910">
    <property type="entry name" value="Chemosensory protein Csp2"/>
    <property type="match status" value="1"/>
</dbReference>
<evidence type="ECO:0000313" key="2">
    <source>
        <dbReference type="EMBL" id="KAK9504868.1"/>
    </source>
</evidence>
<reference evidence="2 3" key="1">
    <citation type="submission" date="2022-12" db="EMBL/GenBank/DDBJ databases">
        <title>Chromosome-level genome assembly of true bugs.</title>
        <authorList>
            <person name="Ma L."/>
            <person name="Li H."/>
        </authorList>
    </citation>
    <scope>NUCLEOTIDE SEQUENCE [LARGE SCALE GENOMIC DNA]</scope>
    <source>
        <strain evidence="2">Lab_2022b</strain>
    </source>
</reference>
<dbReference type="AlphaFoldDB" id="A0AAW1D1H3"/>
<dbReference type="InterPro" id="IPR036682">
    <property type="entry name" value="OS_D_A10/PebIII_sf"/>
</dbReference>
<evidence type="ECO:0000313" key="3">
    <source>
        <dbReference type="Proteomes" id="UP001461498"/>
    </source>
</evidence>
<dbReference type="EMBL" id="JAPXFL010000006">
    <property type="protein sequence ID" value="KAK9504868.1"/>
    <property type="molecule type" value="Genomic_DNA"/>
</dbReference>
<dbReference type="Proteomes" id="UP001461498">
    <property type="component" value="Unassembled WGS sequence"/>
</dbReference>
<keyword evidence="1" id="KW-0732">Signal</keyword>
<evidence type="ECO:0000256" key="1">
    <source>
        <dbReference type="SAM" id="SignalP"/>
    </source>
</evidence>
<comment type="caution">
    <text evidence="2">The sequence shown here is derived from an EMBL/GenBank/DDBJ whole genome shotgun (WGS) entry which is preliminary data.</text>
</comment>